<dbReference type="Gene3D" id="2.40.30.10">
    <property type="entry name" value="Translation factors"/>
    <property type="match status" value="1"/>
</dbReference>
<dbReference type="GO" id="GO:0016491">
    <property type="term" value="F:oxidoreductase activity"/>
    <property type="evidence" value="ECO:0007669"/>
    <property type="project" value="InterPro"/>
</dbReference>
<accession>A0A1Y6G5T4</accession>
<dbReference type="Pfam" id="PF08021">
    <property type="entry name" value="FAD_binding_9"/>
    <property type="match status" value="1"/>
</dbReference>
<evidence type="ECO:0000256" key="1">
    <source>
        <dbReference type="ARBA" id="ARBA00035644"/>
    </source>
</evidence>
<organism evidence="3 4">
    <name type="scientific">Devosia lucknowensis</name>
    <dbReference type="NCBI Taxonomy" id="1096929"/>
    <lineage>
        <taxon>Bacteria</taxon>
        <taxon>Pseudomonadati</taxon>
        <taxon>Pseudomonadota</taxon>
        <taxon>Alphaproteobacteria</taxon>
        <taxon>Hyphomicrobiales</taxon>
        <taxon>Devosiaceae</taxon>
        <taxon>Devosia</taxon>
    </lineage>
</organism>
<protein>
    <submittedName>
        <fullName evidence="3">NADPH-dependent ferric siderophore reductase, contains FAD-binding and SIP domains</fullName>
    </submittedName>
</protein>
<gene>
    <name evidence="3" type="ORF">SAMN06295905_2713</name>
</gene>
<evidence type="ECO:0000313" key="3">
    <source>
        <dbReference type="EMBL" id="SMQ85436.1"/>
    </source>
</evidence>
<proteinExistence type="inferred from homology"/>
<dbReference type="RefSeq" id="WP_086471104.1">
    <property type="nucleotide sequence ID" value="NZ_FXWK01000002.1"/>
</dbReference>
<dbReference type="Proteomes" id="UP000194474">
    <property type="component" value="Unassembled WGS sequence"/>
</dbReference>
<dbReference type="InterPro" id="IPR013113">
    <property type="entry name" value="SIP_FAD-bd"/>
</dbReference>
<dbReference type="InterPro" id="IPR007037">
    <property type="entry name" value="SIP_rossman_dom"/>
</dbReference>
<dbReference type="PANTHER" id="PTHR30157:SF0">
    <property type="entry name" value="NADPH-DEPENDENT FERRIC-CHELATE REDUCTASE"/>
    <property type="match status" value="1"/>
</dbReference>
<reference evidence="4" key="1">
    <citation type="submission" date="2017-04" db="EMBL/GenBank/DDBJ databases">
        <authorList>
            <person name="Varghese N."/>
            <person name="Submissions S."/>
        </authorList>
    </citation>
    <scope>NUCLEOTIDE SEQUENCE [LARGE SCALE GENOMIC DNA]</scope>
</reference>
<dbReference type="EMBL" id="FXWK01000002">
    <property type="protein sequence ID" value="SMQ85436.1"/>
    <property type="molecule type" value="Genomic_DNA"/>
</dbReference>
<dbReference type="SUPFAM" id="SSF63380">
    <property type="entry name" value="Riboflavin synthase domain-like"/>
    <property type="match status" value="1"/>
</dbReference>
<comment type="similarity">
    <text evidence="1">Belongs to the SIP oxidoreductase family.</text>
</comment>
<dbReference type="InterPro" id="IPR039374">
    <property type="entry name" value="SIP_fam"/>
</dbReference>
<dbReference type="Pfam" id="PF04954">
    <property type="entry name" value="SIP"/>
    <property type="match status" value="1"/>
</dbReference>
<dbReference type="CDD" id="cd06193">
    <property type="entry name" value="siderophore_interacting"/>
    <property type="match status" value="1"/>
</dbReference>
<evidence type="ECO:0000259" key="2">
    <source>
        <dbReference type="PROSITE" id="PS51384"/>
    </source>
</evidence>
<dbReference type="PANTHER" id="PTHR30157">
    <property type="entry name" value="FERRIC REDUCTASE, NADPH-DEPENDENT"/>
    <property type="match status" value="1"/>
</dbReference>
<dbReference type="InterPro" id="IPR017938">
    <property type="entry name" value="Riboflavin_synthase-like_b-brl"/>
</dbReference>
<feature type="domain" description="FAD-binding FR-type" evidence="2">
    <location>
        <begin position="13"/>
        <end position="136"/>
    </location>
</feature>
<dbReference type="PROSITE" id="PS51384">
    <property type="entry name" value="FAD_FR"/>
    <property type="match status" value="1"/>
</dbReference>
<dbReference type="InterPro" id="IPR017927">
    <property type="entry name" value="FAD-bd_FR_type"/>
</dbReference>
<evidence type="ECO:0000313" key="4">
    <source>
        <dbReference type="Proteomes" id="UP000194474"/>
    </source>
</evidence>
<name>A0A1Y6G5T4_9HYPH</name>
<dbReference type="Gene3D" id="3.40.50.80">
    <property type="entry name" value="Nucleotide-binding domain of ferredoxin-NADP reductase (FNR) module"/>
    <property type="match status" value="1"/>
</dbReference>
<dbReference type="AlphaFoldDB" id="A0A1Y6G5T4"/>
<dbReference type="InterPro" id="IPR039261">
    <property type="entry name" value="FNR_nucleotide-bd"/>
</dbReference>
<dbReference type="OrthoDB" id="9814826at2"/>
<sequence length="262" mass="29251">MDRPIAQRIRHELKFRLAEVVSNERLTPHVVRITFTDPSFSDFPSLAYDDHVKLFFPPEGTEPSLPVPGPNGLDWPEGMPKPEGRDYTPRRFDAARREVVIDFVVHDGGVAAAWAERAKPGDRLGIGGPRASFVIPDNLQHYVLIGDETALPAIGRRIEELPGTATVRAFMEIADERERQSFDTAARVEITWVERAKGQSLIEVVQAAADPEPESYIFIAGEASMSTMLRDAFVQRGHDPELIKAAGYWRRGEADFDDGHAH</sequence>
<keyword evidence="4" id="KW-1185">Reference proteome</keyword>